<dbReference type="GeneID" id="35606896"/>
<name>A0A2D3UP01_9PEZI</name>
<gene>
    <name evidence="1" type="ORF">RCC_12346</name>
</gene>
<dbReference type="AlphaFoldDB" id="A0A2D3UP01"/>
<dbReference type="Proteomes" id="UP000225277">
    <property type="component" value="Unassembled WGS sequence"/>
</dbReference>
<protein>
    <submittedName>
        <fullName evidence="1">Uncharacterized protein</fullName>
    </submittedName>
</protein>
<keyword evidence="2" id="KW-1185">Reference proteome</keyword>
<evidence type="ECO:0000313" key="2">
    <source>
        <dbReference type="Proteomes" id="UP000225277"/>
    </source>
</evidence>
<dbReference type="EMBL" id="FJUY01000001">
    <property type="protein sequence ID" value="CZT15398.1"/>
    <property type="molecule type" value="Genomic_DNA"/>
</dbReference>
<dbReference type="RefSeq" id="XP_023622295.1">
    <property type="nucleotide sequence ID" value="XM_023766527.1"/>
</dbReference>
<proteinExistence type="predicted"/>
<dbReference type="OrthoDB" id="3946153at2759"/>
<evidence type="ECO:0000313" key="1">
    <source>
        <dbReference type="EMBL" id="CZT15398.1"/>
    </source>
</evidence>
<accession>A0A2D3UP01</accession>
<reference evidence="1 2" key="1">
    <citation type="submission" date="2016-03" db="EMBL/GenBank/DDBJ databases">
        <authorList>
            <person name="Ploux O."/>
        </authorList>
    </citation>
    <scope>NUCLEOTIDE SEQUENCE [LARGE SCALE GENOMIC DNA]</scope>
    <source>
        <strain evidence="1 2">URUG2</strain>
    </source>
</reference>
<organism evidence="1 2">
    <name type="scientific">Ramularia collo-cygni</name>
    <dbReference type="NCBI Taxonomy" id="112498"/>
    <lineage>
        <taxon>Eukaryota</taxon>
        <taxon>Fungi</taxon>
        <taxon>Dikarya</taxon>
        <taxon>Ascomycota</taxon>
        <taxon>Pezizomycotina</taxon>
        <taxon>Dothideomycetes</taxon>
        <taxon>Dothideomycetidae</taxon>
        <taxon>Mycosphaerellales</taxon>
        <taxon>Mycosphaerellaceae</taxon>
        <taxon>Ramularia</taxon>
    </lineage>
</organism>
<sequence length="329" mass="37755">MDQVQHDDAALIDNVLRLALQVQERPVSSLLPYYDRIERLFYTTDQLRRSVTRATFPATLKTPRSRVINARSVLLAACATAPSLTQMIRQHFRIEGHEWYRSSGDLHSVHLQHILAFQKLKSPDRVDTRDRLLLICSSHSLAMDFDTYERSQGFQSKHQELLDRLLNSQDLAIQQQSRNHRDFLATLAGVELENDKFDAGLRLGSKLRLIQACGITTGVGPALEILLGFECQKLSRLPYRELPTLLNLLRDEIPRAIAEFCSEFNSWWTSVSDHYHILYTQQPAYIAGVTPTNSFVEHSTSQDTLASRQELICTGTYQQRRQRQTIKFS</sequence>